<dbReference type="RefSeq" id="WP_161110233.1">
    <property type="nucleotide sequence ID" value="NZ_JBEYHC010000097.1"/>
</dbReference>
<feature type="region of interest" description="Disordered" evidence="1">
    <location>
        <begin position="224"/>
        <end position="244"/>
    </location>
</feature>
<evidence type="ECO:0000256" key="1">
    <source>
        <dbReference type="SAM" id="MobiDB-lite"/>
    </source>
</evidence>
<proteinExistence type="predicted"/>
<name>A0A7K2INL2_9ACTN</name>
<sequence length="443" mass="48448">MARTLPLTLPGSLLLSDMDGPGAYSGVEHVCMDVSPKGDRYLLTRIRQISAGRKEGMCAHLISRFRPDGGLAGRLVLHLSRGVGERETLGGLPTTIDDLCVLPDGSLALTAAQGEVFLVDAELRGTIGSWGGDRSTSWDEWDVSEHLRGGFATLIRTTPAGRLLCVVPEREAGGMGTRPNLIGLAEDPLTAEERPTVRIIKALVVPGDGPFTGKWVADEGSPRLPHTIHDGAPAGPGNRPTPSLLTEVRDRGCGGVWSLSPRRADFHYEAYRVLAEDRFVIPLFESPRPDRWSSYSYALIDDRGTLIGELESPGRGDSSPIPGEHYAVVTDPARGRAYHVNHSGLYMWDADGRLLARLPTTEKAYKGLRHLKPMACAPDGTLILIRPEHGLMLDIEIPDDLADLGPVVAEALADHNRRRNRLKKEWKPVDWRWVENEAPLTHL</sequence>
<protein>
    <submittedName>
        <fullName evidence="2">Uncharacterized protein</fullName>
    </submittedName>
</protein>
<accession>A0A7K2INL2</accession>
<dbReference type="EMBL" id="WWHY01000001">
    <property type="protein sequence ID" value="MYR31375.1"/>
    <property type="molecule type" value="Genomic_DNA"/>
</dbReference>
<comment type="caution">
    <text evidence="2">The sequence shown here is derived from an EMBL/GenBank/DDBJ whole genome shotgun (WGS) entry which is preliminary data.</text>
</comment>
<evidence type="ECO:0000313" key="2">
    <source>
        <dbReference type="EMBL" id="MYR31375.1"/>
    </source>
</evidence>
<reference evidence="2 3" key="1">
    <citation type="journal article" date="2019" name="Nat. Commun.">
        <title>The antimicrobial potential of Streptomyces from insect microbiomes.</title>
        <authorList>
            <person name="Chevrette M.G."/>
            <person name="Carlson C.M."/>
            <person name="Ortega H.E."/>
            <person name="Thomas C."/>
            <person name="Ananiev G.E."/>
            <person name="Barns K.J."/>
            <person name="Book A.J."/>
            <person name="Cagnazzo J."/>
            <person name="Carlos C."/>
            <person name="Flanigan W."/>
            <person name="Grubbs K.J."/>
            <person name="Horn H.A."/>
            <person name="Hoffmann F.M."/>
            <person name="Klassen J.L."/>
            <person name="Knack J.J."/>
            <person name="Lewin G.R."/>
            <person name="McDonald B.R."/>
            <person name="Muller L."/>
            <person name="Melo W.G.P."/>
            <person name="Pinto-Tomas A.A."/>
            <person name="Schmitz A."/>
            <person name="Wendt-Pienkowski E."/>
            <person name="Wildman S."/>
            <person name="Zhao M."/>
            <person name="Zhang F."/>
            <person name="Bugni T.S."/>
            <person name="Andes D.R."/>
            <person name="Pupo M.T."/>
            <person name="Currie C.R."/>
        </authorList>
    </citation>
    <scope>NUCLEOTIDE SEQUENCE [LARGE SCALE GENOMIC DNA]</scope>
    <source>
        <strain evidence="2 3">SID5840</strain>
    </source>
</reference>
<dbReference type="Proteomes" id="UP000467124">
    <property type="component" value="Unassembled WGS sequence"/>
</dbReference>
<evidence type="ECO:0000313" key="3">
    <source>
        <dbReference type="Proteomes" id="UP000467124"/>
    </source>
</evidence>
<organism evidence="2 3">
    <name type="scientific">Nocardiopsis alba</name>
    <dbReference type="NCBI Taxonomy" id="53437"/>
    <lineage>
        <taxon>Bacteria</taxon>
        <taxon>Bacillati</taxon>
        <taxon>Actinomycetota</taxon>
        <taxon>Actinomycetes</taxon>
        <taxon>Streptosporangiales</taxon>
        <taxon>Nocardiopsidaceae</taxon>
        <taxon>Nocardiopsis</taxon>
    </lineage>
</organism>
<dbReference type="SUPFAM" id="SSF101898">
    <property type="entry name" value="NHL repeat"/>
    <property type="match status" value="1"/>
</dbReference>
<dbReference type="AlphaFoldDB" id="A0A7K2INL2"/>
<gene>
    <name evidence="2" type="ORF">GTW20_03620</name>
</gene>